<organism evidence="3 4">
    <name type="scientific">Myroides profundi</name>
    <dbReference type="NCBI Taxonomy" id="480520"/>
    <lineage>
        <taxon>Bacteria</taxon>
        <taxon>Pseudomonadati</taxon>
        <taxon>Bacteroidota</taxon>
        <taxon>Flavobacteriia</taxon>
        <taxon>Flavobacteriales</taxon>
        <taxon>Flavobacteriaceae</taxon>
        <taxon>Myroides</taxon>
    </lineage>
</organism>
<gene>
    <name evidence="3" type="ORF">SAMN04488089_107135</name>
</gene>
<evidence type="ECO:0000256" key="1">
    <source>
        <dbReference type="SAM" id="SignalP"/>
    </source>
</evidence>
<reference evidence="3 4" key="1">
    <citation type="submission" date="2016-10" db="EMBL/GenBank/DDBJ databases">
        <authorList>
            <person name="Varghese N."/>
            <person name="Submissions S."/>
        </authorList>
    </citation>
    <scope>NUCLEOTIDE SEQUENCE [LARGE SCALE GENOMIC DNA]</scope>
    <source>
        <strain evidence="4">DSM 19823 / KCTC 23066 / CCTCC M 208030 / D25</strain>
    </source>
</reference>
<dbReference type="AlphaFoldDB" id="A0AAJ5BE39"/>
<dbReference type="Proteomes" id="UP000183496">
    <property type="component" value="Unassembled WGS sequence"/>
</dbReference>
<dbReference type="NCBIfam" id="TIGR03696">
    <property type="entry name" value="Rhs_assc_core"/>
    <property type="match status" value="1"/>
</dbReference>
<feature type="domain" description="DUF6443" evidence="2">
    <location>
        <begin position="30"/>
        <end position="162"/>
    </location>
</feature>
<dbReference type="RefSeq" id="WP_052472671.1">
    <property type="nucleotide sequence ID" value="NZ_CP010817.1"/>
</dbReference>
<name>A0AAJ5BE39_MYRPR</name>
<dbReference type="PANTHER" id="PTHR32305:SF15">
    <property type="entry name" value="PROTEIN RHSA-RELATED"/>
    <property type="match status" value="1"/>
</dbReference>
<evidence type="ECO:0000313" key="4">
    <source>
        <dbReference type="Proteomes" id="UP000183496"/>
    </source>
</evidence>
<keyword evidence="4" id="KW-1185">Reference proteome</keyword>
<evidence type="ECO:0000313" key="3">
    <source>
        <dbReference type="EMBL" id="SEQ92748.1"/>
    </source>
</evidence>
<dbReference type="Gene3D" id="2.180.10.10">
    <property type="entry name" value="RHS repeat-associated core"/>
    <property type="match status" value="1"/>
</dbReference>
<dbReference type="InterPro" id="IPR050708">
    <property type="entry name" value="T6SS_VgrG/RHS"/>
</dbReference>
<dbReference type="EMBL" id="FOFY01000007">
    <property type="protein sequence ID" value="SEQ92748.1"/>
    <property type="molecule type" value="Genomic_DNA"/>
</dbReference>
<comment type="caution">
    <text evidence="3">The sequence shown here is derived from an EMBL/GenBank/DDBJ whole genome shotgun (WGS) entry which is preliminary data.</text>
</comment>
<proteinExistence type="predicted"/>
<dbReference type="Pfam" id="PF20041">
    <property type="entry name" value="DUF6443"/>
    <property type="match status" value="1"/>
</dbReference>
<feature type="signal peptide" evidence="1">
    <location>
        <begin position="1"/>
        <end position="20"/>
    </location>
</feature>
<dbReference type="InterPro" id="IPR022385">
    <property type="entry name" value="Rhs_assc_core"/>
</dbReference>
<keyword evidence="1" id="KW-0732">Signal</keyword>
<accession>A0AAJ5BE39</accession>
<sequence>MKTYKYIVLFSICCLNTIVAQTKSQNYIKTTQYTQPVKQASTTVAQKTQVVYYDGLGRPIQEVAVGASPTKNSVVKHTEYDLNIGQTKDFLSYSVASGSSEYVANAKTGTLNYYNTDKYQKTTNPYSETLYEKSPLKRVLKTGSPGEDWKISGNNTIDFSYRFNTANEVKYRQAKATLASATGIYNVTIVEKGTYPVNSLYVTSVSDENGNVAQEFKDQEGKVVLKRVYNNPQGVPTLFSTASNAPMSSPMPSVSNIIGDELKGKSVQDVIDNFDKIVENLEKNVDNQIDNTTKEVEQLPNNPLRGSGVITGTGETLDTYYIYDQYGNLSIVTSPLLNGDVTLANVDKLGYQYKYDTKNRLVAKKLPGKTWEYMVYDKSDRLVAIGPVYNPFGTEAKGWMVTKYDAHSRVIYSGFYNGLAVSETTRKTFQDNVNANAISFEKRASSTNIGGAPVTYTNTVFPKDNLTVLSVNYYDDYTYPGAATNFTAIEGQTVIQNAKGLLTGNWTRVLTTSSENKANITFMLYDYNSRVLRSYTKNYLQGYTQVDTKYTFTGLPLKVTTKHKKDNVAVQSIVEENFVYDHAERLLQQTHKVNTLAEVVLFKNVYDELGALEKKDVGGNLAKNIFFNTNLYLYNVRGWLTDINSIANYYHPNLRRPLFLLKLNYNKPEQSITGVNALYNGNISEQIWTSGIDNKKRSYGYVYDGANRLVLGSFKSPDLGSASTANLYDEKLAYDKNGNILKLDRNGASVGGVTTVIDKLTYGYESGSNRLSTVRDASGNQEGFKQVNTVGSDYTYDEFGNLTSDKHKKITKIKHNHLNLPVEINFGTDKIEYLYTASGEKLQKKVTEKGVVTLTDYLGGFQYVKGKLSFLPTAEGFFNAETNSYVYQFKDHLGNVRVSYSDINNENLILPHKIIEEINYYPFGLAHKGYNQKNDALMKDYKYQYNGKEKQEELGLNYYDYGARNYDAAIGRWMNVDPLAEKFVGWNPYHYVHNNPINLVDPTGMEAEGRENDYLFDNKNNLIAVTYTDSKDRYFTESAYSATSMKFQNSKGDIKHGEEFSPDFAIVEIMAEVEGSIGHSAIGFDGNTFNYYPTKDDGTTRDFGAGNLFGTDLQQVVSSQSDFKERYPLANSYFAKVSPEQKTSLSTSLSFKGETLGNSGEKYNLIYNNCTTNVSNHLIGAGILESDSYRRRPGTFNSMLKSSGNISGSISRESSIGRTVRNNVRESLNNMTVNGKRVK</sequence>
<dbReference type="PANTHER" id="PTHR32305">
    <property type="match status" value="1"/>
</dbReference>
<protein>
    <submittedName>
        <fullName evidence="3">RHS repeat-associated core domain-containing protein</fullName>
    </submittedName>
</protein>
<dbReference type="InterPro" id="IPR045619">
    <property type="entry name" value="DUF6443"/>
</dbReference>
<feature type="chain" id="PRO_5042491600" evidence="1">
    <location>
        <begin position="21"/>
        <end position="1239"/>
    </location>
</feature>
<dbReference type="KEGG" id="mpw:MPR_1374"/>
<evidence type="ECO:0000259" key="2">
    <source>
        <dbReference type="Pfam" id="PF20041"/>
    </source>
</evidence>